<proteinExistence type="inferred from homology"/>
<comment type="subcellular location">
    <subcellularLocation>
        <location evidence="1">Cell junction</location>
        <location evidence="1">Tight junction</location>
    </subcellularLocation>
    <subcellularLocation>
        <location evidence="2">Cell membrane</location>
        <topology evidence="2">Multi-pass membrane protein</topology>
    </subcellularLocation>
</comment>
<feature type="transmembrane region" description="Helical" evidence="14">
    <location>
        <begin position="361"/>
        <end position="383"/>
    </location>
</feature>
<dbReference type="Pfam" id="PF00822">
    <property type="entry name" value="PMP22_Claudin"/>
    <property type="match status" value="3"/>
</dbReference>
<evidence type="ECO:0000256" key="13">
    <source>
        <dbReference type="SAM" id="MobiDB-lite"/>
    </source>
</evidence>
<name>A0A0P7URA0_SCLFO</name>
<dbReference type="STRING" id="113540.ENSSFOP00015009343"/>
<comment type="caution">
    <text evidence="15">The sequence shown here is derived from an EMBL/GenBank/DDBJ whole genome shotgun (WGS) entry which is preliminary data.</text>
</comment>
<evidence type="ECO:0000256" key="14">
    <source>
        <dbReference type="SAM" id="Phobius"/>
    </source>
</evidence>
<feature type="transmembrane region" description="Helical" evidence="14">
    <location>
        <begin position="231"/>
        <end position="254"/>
    </location>
</feature>
<feature type="transmembrane region" description="Helical" evidence="14">
    <location>
        <begin position="429"/>
        <end position="452"/>
    </location>
</feature>
<evidence type="ECO:0000256" key="3">
    <source>
        <dbReference type="ARBA" id="ARBA00008295"/>
    </source>
</evidence>
<dbReference type="Proteomes" id="UP000034805">
    <property type="component" value="Unassembled WGS sequence"/>
</dbReference>
<dbReference type="EMBL" id="JARO02002855">
    <property type="protein sequence ID" value="KPP71763.1"/>
    <property type="molecule type" value="Genomic_DNA"/>
</dbReference>
<comment type="subunit">
    <text evidence="12">Can form homo- and heteropolymers with other CLDN. Homopolymers interact with CLDN1 and CLDN2 homopolymers. Interacts in cis (within the same plasma membrane) with CLDN19. Directly interacts with TJP1/ZO-1, TJP2/ZO-2 and TJP3/ZO-3.</text>
</comment>
<dbReference type="Gene3D" id="1.20.140.150">
    <property type="match status" value="3"/>
</dbReference>
<evidence type="ECO:0000256" key="1">
    <source>
        <dbReference type="ARBA" id="ARBA00004435"/>
    </source>
</evidence>
<feature type="transmembrane region" description="Helical" evidence="14">
    <location>
        <begin position="274"/>
        <end position="293"/>
    </location>
</feature>
<evidence type="ECO:0000256" key="9">
    <source>
        <dbReference type="ARBA" id="ARBA00022949"/>
    </source>
</evidence>
<sequence length="775" mass="83058">MVAAQQGSPDDHQSGGSPADVQSCPNLPLLCRGHQRVVEVTDDDVRCPADGDEAEHSSRLIFNTVGALAPCRSQEYAHDACYDGDDDEGTGSLQEHLGETWRLERPGGLTMPSAGLEILGMTLSVLGWLGVMVACFLPMWRVAAYVGQNIVIAQVVWEGLWMSCVVKSTGQMHCKVYDSMLGLPEELQAARALTIISMLLCVVGICLSVAGAKCTNCTESEASKPRIALSAGAVFITAGLLQLVAISWTANVIIMDFHDPLLEEAQKREFGNSLYFGWAASCLLILGGGLLSCTCPSKPPTHWNTPQRSLRLPPDTIGRTMSEHLPVLYEPSTLLLPAREASPPQSPLTEVLFLQGTEGHILGVTLGILGWIASIMACALPMWKVTAFIGSNIVTAQNMWEGIWMNCSTGQMQCKVYDSMLALPQDMQAARALSVIAIVLSVLALLISIVGAKCTNCVDDEGTKARVMLTSGVTFIVAALIELIPVSWSAHAIVTDFYNPIIPEAQKREIGASLYLGWAAASLLLVGGSILCCSCPPQKELRYTVPSRIAYSTNRGKLETMSAGLEIVGIALGVLGWIIAIVACALPMWRVTAFIGSNIVTAQIIWEGLWMTCVVQSTGQMQCKVYDSMLALPQDMQAARALTVISVLLSVLALLIAIVGAKCTNCIEDEASKAKVMIISGVFFITSGIMQLIPVSWSANTIIRDFYNPLLTDAQRRELGAALYIGWGAAALLAIGGALLCCSCPPSEQKYQPSRMAYSAPRSAGGGGYDRKDYV</sequence>
<feature type="transmembrane region" description="Helical" evidence="14">
    <location>
        <begin position="719"/>
        <end position="742"/>
    </location>
</feature>
<accession>A0A0P7URA0</accession>
<keyword evidence="8 14" id="KW-0812">Transmembrane</keyword>
<evidence type="ECO:0000256" key="10">
    <source>
        <dbReference type="ARBA" id="ARBA00022989"/>
    </source>
</evidence>
<feature type="transmembrane region" description="Helical" evidence="14">
    <location>
        <begin position="118"/>
        <end position="140"/>
    </location>
</feature>
<feature type="transmembrane region" description="Helical" evidence="14">
    <location>
        <begin position="189"/>
        <end position="210"/>
    </location>
</feature>
<evidence type="ECO:0000256" key="7">
    <source>
        <dbReference type="ARBA" id="ARBA00022553"/>
    </source>
</evidence>
<keyword evidence="10 14" id="KW-1133">Transmembrane helix</keyword>
<keyword evidence="7" id="KW-0597">Phosphoprotein</keyword>
<keyword evidence="11 14" id="KW-0472">Membrane</keyword>
<comment type="similarity">
    <text evidence="3">Belongs to the claudin family.</text>
</comment>
<dbReference type="InterPro" id="IPR003549">
    <property type="entry name" value="Claudin3"/>
</dbReference>
<feature type="region of interest" description="Disordered" evidence="13">
    <location>
        <begin position="755"/>
        <end position="775"/>
    </location>
</feature>
<feature type="transmembrane region" description="Helical" evidence="14">
    <location>
        <begin position="676"/>
        <end position="699"/>
    </location>
</feature>
<keyword evidence="6" id="KW-1003">Cell membrane</keyword>
<evidence type="ECO:0000256" key="8">
    <source>
        <dbReference type="ARBA" id="ARBA00022692"/>
    </source>
</evidence>
<dbReference type="PROSITE" id="PS01346">
    <property type="entry name" value="CLAUDIN"/>
    <property type="match status" value="2"/>
</dbReference>
<keyword evidence="9" id="KW-0965">Cell junction</keyword>
<feature type="transmembrane region" description="Helical" evidence="14">
    <location>
        <begin position="514"/>
        <end position="533"/>
    </location>
</feature>
<reference evidence="15 16" key="1">
    <citation type="submission" date="2015-08" db="EMBL/GenBank/DDBJ databases">
        <title>The genome of the Asian arowana (Scleropages formosus).</title>
        <authorList>
            <person name="Tan M.H."/>
            <person name="Gan H.M."/>
            <person name="Croft L.J."/>
            <person name="Austin C.M."/>
        </authorList>
    </citation>
    <scope>NUCLEOTIDE SEQUENCE [LARGE SCALE GENOMIC DNA]</scope>
    <source>
        <strain evidence="15">Aro1</strain>
    </source>
</reference>
<gene>
    <name evidence="15" type="ORF">Z043_109294</name>
</gene>
<dbReference type="AlphaFoldDB" id="A0A0P7URA0"/>
<feature type="transmembrane region" description="Helical" evidence="14">
    <location>
        <begin position="473"/>
        <end position="494"/>
    </location>
</feature>
<evidence type="ECO:0000313" key="15">
    <source>
        <dbReference type="EMBL" id="KPP71763.1"/>
    </source>
</evidence>
<dbReference type="GO" id="GO:0005198">
    <property type="term" value="F:structural molecule activity"/>
    <property type="evidence" value="ECO:0007669"/>
    <property type="project" value="InterPro"/>
</dbReference>
<dbReference type="GO" id="GO:0005886">
    <property type="term" value="C:plasma membrane"/>
    <property type="evidence" value="ECO:0007669"/>
    <property type="project" value="UniProtKB-SubCell"/>
</dbReference>
<dbReference type="InterPro" id="IPR004031">
    <property type="entry name" value="PMP22/EMP/MP20/Claudin"/>
</dbReference>
<evidence type="ECO:0000256" key="5">
    <source>
        <dbReference type="ARBA" id="ARBA00022427"/>
    </source>
</evidence>
<feature type="transmembrane region" description="Helical" evidence="14">
    <location>
        <begin position="567"/>
        <end position="589"/>
    </location>
</feature>
<evidence type="ECO:0000256" key="11">
    <source>
        <dbReference type="ARBA" id="ARBA00023136"/>
    </source>
</evidence>
<evidence type="ECO:0000256" key="12">
    <source>
        <dbReference type="ARBA" id="ARBA00046673"/>
    </source>
</evidence>
<feature type="region of interest" description="Disordered" evidence="13">
    <location>
        <begin position="1"/>
        <end position="21"/>
    </location>
</feature>
<organism evidence="15 16">
    <name type="scientific">Scleropages formosus</name>
    <name type="common">Asian bonytongue</name>
    <name type="synonym">Osteoglossum formosum</name>
    <dbReference type="NCBI Taxonomy" id="113540"/>
    <lineage>
        <taxon>Eukaryota</taxon>
        <taxon>Metazoa</taxon>
        <taxon>Chordata</taxon>
        <taxon>Craniata</taxon>
        <taxon>Vertebrata</taxon>
        <taxon>Euteleostomi</taxon>
        <taxon>Actinopterygii</taxon>
        <taxon>Neopterygii</taxon>
        <taxon>Teleostei</taxon>
        <taxon>Osteoglossocephala</taxon>
        <taxon>Osteoglossomorpha</taxon>
        <taxon>Osteoglossiformes</taxon>
        <taxon>Osteoglossidae</taxon>
        <taxon>Scleropages</taxon>
    </lineage>
</organism>
<feature type="transmembrane region" description="Helical" evidence="14">
    <location>
        <begin position="638"/>
        <end position="664"/>
    </location>
</feature>
<dbReference type="PRINTS" id="PR01378">
    <property type="entry name" value="CLAUDIN3"/>
</dbReference>
<dbReference type="FunFam" id="1.20.140.150:FF:000001">
    <property type="entry name" value="Claudin"/>
    <property type="match status" value="3"/>
</dbReference>
<dbReference type="InterPro" id="IPR017974">
    <property type="entry name" value="Claudin_CS"/>
</dbReference>
<dbReference type="InterPro" id="IPR006187">
    <property type="entry name" value="Claudin"/>
</dbReference>
<evidence type="ECO:0000256" key="4">
    <source>
        <dbReference type="ARBA" id="ARBA00022063"/>
    </source>
</evidence>
<dbReference type="PANTHER" id="PTHR12002">
    <property type="entry name" value="CLAUDIN"/>
    <property type="match status" value="1"/>
</dbReference>
<evidence type="ECO:0000313" key="16">
    <source>
        <dbReference type="Proteomes" id="UP000034805"/>
    </source>
</evidence>
<evidence type="ECO:0000256" key="2">
    <source>
        <dbReference type="ARBA" id="ARBA00004651"/>
    </source>
</evidence>
<keyword evidence="5" id="KW-0796">Tight junction</keyword>
<dbReference type="GO" id="GO:0005923">
    <property type="term" value="C:bicellular tight junction"/>
    <property type="evidence" value="ECO:0007669"/>
    <property type="project" value="UniProtKB-SubCell"/>
</dbReference>
<evidence type="ECO:0000256" key="6">
    <source>
        <dbReference type="ARBA" id="ARBA00022475"/>
    </source>
</evidence>
<dbReference type="PRINTS" id="PR01077">
    <property type="entry name" value="CLAUDIN"/>
</dbReference>
<protein>
    <recommendedName>
        <fullName evidence="4">Claudin-3</fullName>
    </recommendedName>
</protein>